<name>A0ABP0AMW0_9PEZI</name>
<evidence type="ECO:0008006" key="5">
    <source>
        <dbReference type="Google" id="ProtNLM"/>
    </source>
</evidence>
<dbReference type="EMBL" id="CAWUHC010000001">
    <property type="protein sequence ID" value="CAK7208234.1"/>
    <property type="molecule type" value="Genomic_DNA"/>
</dbReference>
<feature type="region of interest" description="Disordered" evidence="2">
    <location>
        <begin position="320"/>
        <end position="351"/>
    </location>
</feature>
<protein>
    <recommendedName>
        <fullName evidence="5">Viral a-type inclusion protein</fullName>
    </recommendedName>
</protein>
<evidence type="ECO:0000313" key="3">
    <source>
        <dbReference type="EMBL" id="CAK7208234.1"/>
    </source>
</evidence>
<keyword evidence="1" id="KW-0175">Coiled coil</keyword>
<comment type="caution">
    <text evidence="3">The sequence shown here is derived from an EMBL/GenBank/DDBJ whole genome shotgun (WGS) entry which is preliminary data.</text>
</comment>
<evidence type="ECO:0000256" key="1">
    <source>
        <dbReference type="SAM" id="Coils"/>
    </source>
</evidence>
<evidence type="ECO:0000313" key="4">
    <source>
        <dbReference type="Proteomes" id="UP001642406"/>
    </source>
</evidence>
<gene>
    <name evidence="3" type="ORF">SBRCBS47491_000022</name>
</gene>
<feature type="region of interest" description="Disordered" evidence="2">
    <location>
        <begin position="382"/>
        <end position="438"/>
    </location>
</feature>
<feature type="region of interest" description="Disordered" evidence="2">
    <location>
        <begin position="468"/>
        <end position="516"/>
    </location>
</feature>
<feature type="compositionally biased region" description="Acidic residues" evidence="2">
    <location>
        <begin position="429"/>
        <end position="438"/>
    </location>
</feature>
<feature type="coiled-coil region" evidence="1">
    <location>
        <begin position="144"/>
        <end position="295"/>
    </location>
</feature>
<feature type="coiled-coil region" evidence="1">
    <location>
        <begin position="33"/>
        <end position="81"/>
    </location>
</feature>
<reference evidence="3 4" key="1">
    <citation type="submission" date="2024-01" db="EMBL/GenBank/DDBJ databases">
        <authorList>
            <person name="Allen C."/>
            <person name="Tagirdzhanova G."/>
        </authorList>
    </citation>
    <scope>NUCLEOTIDE SEQUENCE [LARGE SCALE GENOMIC DNA]</scope>
</reference>
<proteinExistence type="predicted"/>
<accession>A0ABP0AMW0</accession>
<dbReference type="Proteomes" id="UP001642406">
    <property type="component" value="Unassembled WGS sequence"/>
</dbReference>
<keyword evidence="4" id="KW-1185">Reference proteome</keyword>
<feature type="compositionally biased region" description="Low complexity" evidence="2">
    <location>
        <begin position="387"/>
        <end position="406"/>
    </location>
</feature>
<feature type="region of interest" description="Disordered" evidence="2">
    <location>
        <begin position="591"/>
        <end position="621"/>
    </location>
</feature>
<sequence>MDIDKRSATSHELGLKYLEARHQEGVVVKDDDIRRHRVQMVLLQEENDRLKDQVSGLNGRVGALTSQYDDAQLQIDGLNNKCREQDGLLRSQAREHASLRTELLSLSSATTDSTKVLTEKLALSREVAMLKPEIEHLRSQLTHQKDVLSEKLALERQLNALEVELANEKRAAQRAADAAAQRQQAANDNSAVEDELRQLVQDLEKKLVNEKRAREKMQNELEVARSADADEIAKAVAEEKREGLRAKKALETELAEARGQIDGFELRVSDLKSKLREVREELKAARAELEEKPARSAVAVTKEGPQKTKTAATTKTKLLTKAKRKHAVDEPSGPELMLQTPGIGNEGRTKRPLKKRGFDATMAVQKSTFSITPFLNKTTNPMDDSADATAAIPGAADKSKVSVAEKSVVEKSTADKSASIVESMMESTIPEDDSELPEDSIMGRRVSASATLSSVDISESSSLGTAIKAKAADPAGIKRRGRPPKDKVLADAPNAKKNMKVQPAATEGESDAADAIPSKKAAAEVVKPVEAVVDEPVANEQENRPVVAAKPAVMMKVKKTAASTAPTAAKFAAEAEPKKKKRKILGAGSKTVFDVDDDDGADREDGALARPIKPMASAAGPAGGAAVKRTVKALGAGRSTVAGAGKRTMLGGMRNAFGTVGGGGFSPLKRDRRGVNASFLA</sequence>
<organism evidence="3 4">
    <name type="scientific">Sporothrix bragantina</name>
    <dbReference type="NCBI Taxonomy" id="671064"/>
    <lineage>
        <taxon>Eukaryota</taxon>
        <taxon>Fungi</taxon>
        <taxon>Dikarya</taxon>
        <taxon>Ascomycota</taxon>
        <taxon>Pezizomycotina</taxon>
        <taxon>Sordariomycetes</taxon>
        <taxon>Sordariomycetidae</taxon>
        <taxon>Ophiostomatales</taxon>
        <taxon>Ophiostomataceae</taxon>
        <taxon>Sporothrix</taxon>
    </lineage>
</organism>
<evidence type="ECO:0000256" key="2">
    <source>
        <dbReference type="SAM" id="MobiDB-lite"/>
    </source>
</evidence>